<dbReference type="PANTHER" id="PTHR30522:SF0">
    <property type="entry name" value="NUCLEOSIDE TRIPHOSPHATE PYROPHOSPHOHYDROLASE"/>
    <property type="match status" value="1"/>
</dbReference>
<dbReference type="GO" id="GO:0046081">
    <property type="term" value="P:dUTP catabolic process"/>
    <property type="evidence" value="ECO:0007669"/>
    <property type="project" value="TreeGrafter"/>
</dbReference>
<protein>
    <recommendedName>
        <fullName evidence="1">NTP pyrophosphohydrolase MazG-like domain-containing protein</fullName>
    </recommendedName>
</protein>
<dbReference type="AlphaFoldDB" id="X1C6K2"/>
<comment type="caution">
    <text evidence="2">The sequence shown here is derived from an EMBL/GenBank/DDBJ whole genome shotgun (WGS) entry which is preliminary data.</text>
</comment>
<dbReference type="SUPFAM" id="SSF101386">
    <property type="entry name" value="all-alpha NTP pyrophosphatases"/>
    <property type="match status" value="1"/>
</dbReference>
<dbReference type="GO" id="GO:0006203">
    <property type="term" value="P:dGTP catabolic process"/>
    <property type="evidence" value="ECO:0007669"/>
    <property type="project" value="TreeGrafter"/>
</dbReference>
<dbReference type="PANTHER" id="PTHR30522">
    <property type="entry name" value="NUCLEOSIDE TRIPHOSPHATE PYROPHOSPHOHYDROLASE"/>
    <property type="match status" value="1"/>
</dbReference>
<proteinExistence type="predicted"/>
<dbReference type="GO" id="GO:0046061">
    <property type="term" value="P:dATP catabolic process"/>
    <property type="evidence" value="ECO:0007669"/>
    <property type="project" value="TreeGrafter"/>
</dbReference>
<evidence type="ECO:0000313" key="2">
    <source>
        <dbReference type="EMBL" id="GAG92013.1"/>
    </source>
</evidence>
<feature type="non-terminal residue" evidence="2">
    <location>
        <position position="113"/>
    </location>
</feature>
<evidence type="ECO:0000259" key="1">
    <source>
        <dbReference type="Pfam" id="PF03819"/>
    </source>
</evidence>
<dbReference type="InterPro" id="IPR004518">
    <property type="entry name" value="MazG-like_dom"/>
</dbReference>
<dbReference type="GO" id="GO:0046076">
    <property type="term" value="P:dTTP catabolic process"/>
    <property type="evidence" value="ECO:0007669"/>
    <property type="project" value="TreeGrafter"/>
</dbReference>
<dbReference type="GO" id="GO:0046052">
    <property type="term" value="P:UTP catabolic process"/>
    <property type="evidence" value="ECO:0007669"/>
    <property type="project" value="TreeGrafter"/>
</dbReference>
<dbReference type="EMBL" id="BART01023385">
    <property type="protein sequence ID" value="GAG92013.1"/>
    <property type="molecule type" value="Genomic_DNA"/>
</dbReference>
<accession>X1C6K2</accession>
<dbReference type="InterPro" id="IPR011551">
    <property type="entry name" value="NTP_PyrPHydrolase_MazG"/>
</dbReference>
<dbReference type="CDD" id="cd11528">
    <property type="entry name" value="NTP-PPase_MazG_Nterm"/>
    <property type="match status" value="1"/>
</dbReference>
<dbReference type="Pfam" id="PF03819">
    <property type="entry name" value="MazG"/>
    <property type="match status" value="1"/>
</dbReference>
<name>X1C6K2_9ZZZZ</name>
<dbReference type="Gene3D" id="1.10.287.1080">
    <property type="entry name" value="MazG-like"/>
    <property type="match status" value="1"/>
</dbReference>
<organism evidence="2">
    <name type="scientific">marine sediment metagenome</name>
    <dbReference type="NCBI Taxonomy" id="412755"/>
    <lineage>
        <taxon>unclassified sequences</taxon>
        <taxon>metagenomes</taxon>
        <taxon>ecological metagenomes</taxon>
    </lineage>
</organism>
<gene>
    <name evidence="2" type="ORF">S01H4_42560</name>
</gene>
<dbReference type="InterPro" id="IPR048015">
    <property type="entry name" value="NTP-PPase_MazG-like_N"/>
</dbReference>
<dbReference type="GO" id="GO:0047429">
    <property type="term" value="F:nucleoside triphosphate diphosphatase activity"/>
    <property type="evidence" value="ECO:0007669"/>
    <property type="project" value="TreeGrafter"/>
</dbReference>
<dbReference type="GO" id="GO:0046047">
    <property type="term" value="P:TTP catabolic process"/>
    <property type="evidence" value="ECO:0007669"/>
    <property type="project" value="TreeGrafter"/>
</dbReference>
<reference evidence="2" key="1">
    <citation type="journal article" date="2014" name="Front. Microbiol.">
        <title>High frequency of phylogenetically diverse reductive dehalogenase-homologous genes in deep subseafloor sedimentary metagenomes.</title>
        <authorList>
            <person name="Kawai M."/>
            <person name="Futagami T."/>
            <person name="Toyoda A."/>
            <person name="Takaki Y."/>
            <person name="Nishi S."/>
            <person name="Hori S."/>
            <person name="Arai W."/>
            <person name="Tsubouchi T."/>
            <person name="Morono Y."/>
            <person name="Uchiyama I."/>
            <person name="Ito T."/>
            <person name="Fujiyama A."/>
            <person name="Inagaki F."/>
            <person name="Takami H."/>
        </authorList>
    </citation>
    <scope>NUCLEOTIDE SEQUENCE</scope>
    <source>
        <strain evidence="2">Expedition CK06-06</strain>
    </source>
</reference>
<feature type="domain" description="NTP pyrophosphohydrolase MazG-like" evidence="1">
    <location>
        <begin position="45"/>
        <end position="113"/>
    </location>
</feature>
<sequence>MKFQLNSRDLGNIDKINDSSKLFAILVGIMGKLRSPDGCIWDREQNHKTIKRNLIEETYEAVESIENDDYEGLKEELGDLLLQIVFHSQIASENKKFNISEVMRSIIKKLVRR</sequence>